<dbReference type="Gene3D" id="3.30.420.10">
    <property type="entry name" value="Ribonuclease H-like superfamily/Ribonuclease H"/>
    <property type="match status" value="1"/>
</dbReference>
<dbReference type="PANTHER" id="PTHR13058:SF19">
    <property type="entry name" value="LD40940P"/>
    <property type="match status" value="1"/>
</dbReference>
<dbReference type="GO" id="GO:0003676">
    <property type="term" value="F:nucleic acid binding"/>
    <property type="evidence" value="ECO:0007669"/>
    <property type="project" value="InterPro"/>
</dbReference>
<reference evidence="9" key="1">
    <citation type="submission" date="2017-02" db="UniProtKB">
        <authorList>
            <consortium name="WormBaseParasite"/>
        </authorList>
    </citation>
    <scope>IDENTIFICATION</scope>
</reference>
<dbReference type="SUPFAM" id="SSF53098">
    <property type="entry name" value="Ribonuclease H-like"/>
    <property type="match status" value="1"/>
</dbReference>
<evidence type="ECO:0000256" key="2">
    <source>
        <dbReference type="ARBA" id="ARBA00022722"/>
    </source>
</evidence>
<keyword evidence="6" id="KW-0460">Magnesium</keyword>
<evidence type="ECO:0000313" key="7">
    <source>
        <dbReference type="EMBL" id="VDN99527.1"/>
    </source>
</evidence>
<dbReference type="EMBL" id="UZAE01002219">
    <property type="protein sequence ID" value="VDN99527.1"/>
    <property type="molecule type" value="Genomic_DNA"/>
</dbReference>
<gene>
    <name evidence="7" type="ORF">HNAJ_LOCUS3668</name>
</gene>
<evidence type="ECO:0000256" key="6">
    <source>
        <dbReference type="ARBA" id="ARBA00022842"/>
    </source>
</evidence>
<dbReference type="Proteomes" id="UP000278807">
    <property type="component" value="Unassembled WGS sequence"/>
</dbReference>
<reference evidence="7 8" key="2">
    <citation type="submission" date="2018-11" db="EMBL/GenBank/DDBJ databases">
        <authorList>
            <consortium name="Pathogen Informatics"/>
        </authorList>
    </citation>
    <scope>NUCLEOTIDE SEQUENCE [LARGE SCALE GENOMIC DNA]</scope>
</reference>
<keyword evidence="4" id="KW-0378">Hydrolase</keyword>
<dbReference type="GO" id="GO:0006308">
    <property type="term" value="P:DNA catabolic process"/>
    <property type="evidence" value="ECO:0007669"/>
    <property type="project" value="TreeGrafter"/>
</dbReference>
<dbReference type="PANTHER" id="PTHR13058">
    <property type="entry name" value="THREE PRIME REPAIR EXONUCLEASE 1, 2"/>
    <property type="match status" value="1"/>
</dbReference>
<evidence type="ECO:0000256" key="5">
    <source>
        <dbReference type="ARBA" id="ARBA00022839"/>
    </source>
</evidence>
<keyword evidence="5" id="KW-0269">Exonuclease</keyword>
<dbReference type="AlphaFoldDB" id="A0A0R3T9D1"/>
<dbReference type="GO" id="GO:0046872">
    <property type="term" value="F:metal ion binding"/>
    <property type="evidence" value="ECO:0007669"/>
    <property type="project" value="UniProtKB-KW"/>
</dbReference>
<evidence type="ECO:0000313" key="8">
    <source>
        <dbReference type="Proteomes" id="UP000278807"/>
    </source>
</evidence>
<evidence type="ECO:0000313" key="9">
    <source>
        <dbReference type="WBParaSite" id="HNAJ_0000367001-mRNA-1"/>
    </source>
</evidence>
<dbReference type="WBParaSite" id="HNAJ_0000367001-mRNA-1">
    <property type="protein sequence ID" value="HNAJ_0000367001-mRNA-1"/>
    <property type="gene ID" value="HNAJ_0000367001"/>
</dbReference>
<keyword evidence="3" id="KW-0479">Metal-binding</keyword>
<evidence type="ECO:0000256" key="4">
    <source>
        <dbReference type="ARBA" id="ARBA00022801"/>
    </source>
</evidence>
<dbReference type="GO" id="GO:0008296">
    <property type="term" value="F:3'-5'-DNA exonuclease activity"/>
    <property type="evidence" value="ECO:0007669"/>
    <property type="project" value="TreeGrafter"/>
</dbReference>
<name>A0A0R3T9D1_RODNA</name>
<proteinExistence type="predicted"/>
<accession>A0A0R3T9D1</accession>
<dbReference type="InterPro" id="IPR012337">
    <property type="entry name" value="RNaseH-like_sf"/>
</dbReference>
<organism evidence="9">
    <name type="scientific">Rodentolepis nana</name>
    <name type="common">Dwarf tapeworm</name>
    <name type="synonym">Hymenolepis nana</name>
    <dbReference type="NCBI Taxonomy" id="102285"/>
    <lineage>
        <taxon>Eukaryota</taxon>
        <taxon>Metazoa</taxon>
        <taxon>Spiralia</taxon>
        <taxon>Lophotrochozoa</taxon>
        <taxon>Platyhelminthes</taxon>
        <taxon>Cestoda</taxon>
        <taxon>Eucestoda</taxon>
        <taxon>Cyclophyllidea</taxon>
        <taxon>Hymenolepididae</taxon>
        <taxon>Rodentolepis</taxon>
    </lineage>
</organism>
<dbReference type="InterPro" id="IPR040393">
    <property type="entry name" value="TREX1/2"/>
</dbReference>
<keyword evidence="8" id="KW-1185">Reference proteome</keyword>
<dbReference type="OrthoDB" id="10250935at2759"/>
<dbReference type="STRING" id="102285.A0A0R3T9D1"/>
<sequence>MSSQLFSTFIFFDLETTGLPLSGYHPRITELSLQAVERSDLIDDSRNWPVKNKLNLCFNPMIPIQSKAANITGLNAKLRRIHSSDLSDKNGDSVYCSDTLDLFRDFDYHLVSPDDRGLAILTSQVFDYSRKLIMMTPIKYQMINIYYEPD</sequence>
<protein>
    <submittedName>
        <fullName evidence="9">Exonuclease domain-containing protein</fullName>
    </submittedName>
</protein>
<keyword evidence="2" id="KW-0540">Nuclease</keyword>
<comment type="cofactor">
    <cofactor evidence="1">
        <name>Mg(2+)</name>
        <dbReference type="ChEBI" id="CHEBI:18420"/>
    </cofactor>
</comment>
<dbReference type="InterPro" id="IPR036397">
    <property type="entry name" value="RNaseH_sf"/>
</dbReference>
<dbReference type="GO" id="GO:0005737">
    <property type="term" value="C:cytoplasm"/>
    <property type="evidence" value="ECO:0007669"/>
    <property type="project" value="TreeGrafter"/>
</dbReference>
<evidence type="ECO:0000256" key="3">
    <source>
        <dbReference type="ARBA" id="ARBA00022723"/>
    </source>
</evidence>
<evidence type="ECO:0000256" key="1">
    <source>
        <dbReference type="ARBA" id="ARBA00001946"/>
    </source>
</evidence>